<gene>
    <name evidence="2" type="ORF">HPB51_010840</name>
</gene>
<dbReference type="EMBL" id="JABSTU010000008">
    <property type="protein sequence ID" value="KAH8023056.1"/>
    <property type="molecule type" value="Genomic_DNA"/>
</dbReference>
<evidence type="ECO:0000313" key="2">
    <source>
        <dbReference type="EMBL" id="KAH8023056.1"/>
    </source>
</evidence>
<organism evidence="2 3">
    <name type="scientific">Rhipicephalus microplus</name>
    <name type="common">Cattle tick</name>
    <name type="synonym">Boophilus microplus</name>
    <dbReference type="NCBI Taxonomy" id="6941"/>
    <lineage>
        <taxon>Eukaryota</taxon>
        <taxon>Metazoa</taxon>
        <taxon>Ecdysozoa</taxon>
        <taxon>Arthropoda</taxon>
        <taxon>Chelicerata</taxon>
        <taxon>Arachnida</taxon>
        <taxon>Acari</taxon>
        <taxon>Parasitiformes</taxon>
        <taxon>Ixodida</taxon>
        <taxon>Ixodoidea</taxon>
        <taxon>Ixodidae</taxon>
        <taxon>Rhipicephalinae</taxon>
        <taxon>Rhipicephalus</taxon>
        <taxon>Boophilus</taxon>
    </lineage>
</organism>
<feature type="compositionally biased region" description="Polar residues" evidence="1">
    <location>
        <begin position="178"/>
        <end position="195"/>
    </location>
</feature>
<evidence type="ECO:0000256" key="1">
    <source>
        <dbReference type="SAM" id="MobiDB-lite"/>
    </source>
</evidence>
<reference evidence="2" key="1">
    <citation type="journal article" date="2020" name="Cell">
        <title>Large-Scale Comparative Analyses of Tick Genomes Elucidate Their Genetic Diversity and Vector Capacities.</title>
        <authorList>
            <consortium name="Tick Genome and Microbiome Consortium (TIGMIC)"/>
            <person name="Jia N."/>
            <person name="Wang J."/>
            <person name="Shi W."/>
            <person name="Du L."/>
            <person name="Sun Y."/>
            <person name="Zhan W."/>
            <person name="Jiang J.F."/>
            <person name="Wang Q."/>
            <person name="Zhang B."/>
            <person name="Ji P."/>
            <person name="Bell-Sakyi L."/>
            <person name="Cui X.M."/>
            <person name="Yuan T.T."/>
            <person name="Jiang B.G."/>
            <person name="Yang W.F."/>
            <person name="Lam T.T."/>
            <person name="Chang Q.C."/>
            <person name="Ding S.J."/>
            <person name="Wang X.J."/>
            <person name="Zhu J.G."/>
            <person name="Ruan X.D."/>
            <person name="Zhao L."/>
            <person name="Wei J.T."/>
            <person name="Ye R.Z."/>
            <person name="Que T.C."/>
            <person name="Du C.H."/>
            <person name="Zhou Y.H."/>
            <person name="Cheng J.X."/>
            <person name="Dai P.F."/>
            <person name="Guo W.B."/>
            <person name="Han X.H."/>
            <person name="Huang E.J."/>
            <person name="Li L.F."/>
            <person name="Wei W."/>
            <person name="Gao Y.C."/>
            <person name="Liu J.Z."/>
            <person name="Shao H.Z."/>
            <person name="Wang X."/>
            <person name="Wang C.C."/>
            <person name="Yang T.C."/>
            <person name="Huo Q.B."/>
            <person name="Li W."/>
            <person name="Chen H.Y."/>
            <person name="Chen S.E."/>
            <person name="Zhou L.G."/>
            <person name="Ni X.B."/>
            <person name="Tian J.H."/>
            <person name="Sheng Y."/>
            <person name="Liu T."/>
            <person name="Pan Y.S."/>
            <person name="Xia L.Y."/>
            <person name="Li J."/>
            <person name="Zhao F."/>
            <person name="Cao W.C."/>
        </authorList>
    </citation>
    <scope>NUCLEOTIDE SEQUENCE</scope>
    <source>
        <strain evidence="2">Rmic-2018</strain>
    </source>
</reference>
<sequence length="266" mass="29714">MPVLLRLDGSFSCAQPRRLDERCLSHAECSHANEHARCLRSVCRCPPTYYATKASLLVPARRRGMAPRYGRPLRFSPTAPKDSRELRYERFLKCLEGGSTCKRLSTISTTFRFETDYLRIQARHDVLGRTPEIPEMSQRQRLSPIRRKSSEELEGTKSEGCSSNASLTQSDVVAGTGRLTSKTPSTMTETNSSMSVPHRVRRKSGSTGGHSGKLRFWCPTPARSHLAARDQTRSVILRTISKEQSLGHTLSIVTGAFAVIGRHRRG</sequence>
<feature type="compositionally biased region" description="Polar residues" evidence="1">
    <location>
        <begin position="159"/>
        <end position="171"/>
    </location>
</feature>
<evidence type="ECO:0008006" key="4">
    <source>
        <dbReference type="Google" id="ProtNLM"/>
    </source>
</evidence>
<dbReference type="AlphaFoldDB" id="A0A9J6DMH0"/>
<dbReference type="Proteomes" id="UP000821866">
    <property type="component" value="Chromosome 6"/>
</dbReference>
<proteinExistence type="predicted"/>
<accession>A0A9J6DMH0</accession>
<name>A0A9J6DMH0_RHIMP</name>
<feature type="region of interest" description="Disordered" evidence="1">
    <location>
        <begin position="129"/>
        <end position="216"/>
    </location>
</feature>
<keyword evidence="3" id="KW-1185">Reference proteome</keyword>
<evidence type="ECO:0000313" key="3">
    <source>
        <dbReference type="Proteomes" id="UP000821866"/>
    </source>
</evidence>
<reference evidence="2" key="2">
    <citation type="submission" date="2021-09" db="EMBL/GenBank/DDBJ databases">
        <authorList>
            <person name="Jia N."/>
            <person name="Wang J."/>
            <person name="Shi W."/>
            <person name="Du L."/>
            <person name="Sun Y."/>
            <person name="Zhan W."/>
            <person name="Jiang J."/>
            <person name="Wang Q."/>
            <person name="Zhang B."/>
            <person name="Ji P."/>
            <person name="Sakyi L.B."/>
            <person name="Cui X."/>
            <person name="Yuan T."/>
            <person name="Jiang B."/>
            <person name="Yang W."/>
            <person name="Lam T.T.-Y."/>
            <person name="Chang Q."/>
            <person name="Ding S."/>
            <person name="Wang X."/>
            <person name="Zhu J."/>
            <person name="Ruan X."/>
            <person name="Zhao L."/>
            <person name="Wei J."/>
            <person name="Que T."/>
            <person name="Du C."/>
            <person name="Cheng J."/>
            <person name="Dai P."/>
            <person name="Han X."/>
            <person name="Huang E."/>
            <person name="Gao Y."/>
            <person name="Liu J."/>
            <person name="Shao H."/>
            <person name="Ye R."/>
            <person name="Li L."/>
            <person name="Wei W."/>
            <person name="Wang X."/>
            <person name="Wang C."/>
            <person name="Huo Q."/>
            <person name="Li W."/>
            <person name="Guo W."/>
            <person name="Chen H."/>
            <person name="Chen S."/>
            <person name="Zhou L."/>
            <person name="Zhou L."/>
            <person name="Ni X."/>
            <person name="Tian J."/>
            <person name="Zhou Y."/>
            <person name="Sheng Y."/>
            <person name="Liu T."/>
            <person name="Pan Y."/>
            <person name="Xia L."/>
            <person name="Li J."/>
            <person name="Zhao F."/>
            <person name="Cao W."/>
        </authorList>
    </citation>
    <scope>NUCLEOTIDE SEQUENCE</scope>
    <source>
        <strain evidence="2">Rmic-2018</strain>
        <tissue evidence="2">Larvae</tissue>
    </source>
</reference>
<feature type="compositionally biased region" description="Basic and acidic residues" evidence="1">
    <location>
        <begin position="148"/>
        <end position="157"/>
    </location>
</feature>
<protein>
    <recommendedName>
        <fullName evidence="4">EB domain-containing protein</fullName>
    </recommendedName>
</protein>
<comment type="caution">
    <text evidence="2">The sequence shown here is derived from an EMBL/GenBank/DDBJ whole genome shotgun (WGS) entry which is preliminary data.</text>
</comment>